<evidence type="ECO:0000313" key="10">
    <source>
        <dbReference type="Proteomes" id="UP000193200"/>
    </source>
</evidence>
<evidence type="ECO:0000259" key="7">
    <source>
        <dbReference type="Pfam" id="PF09157"/>
    </source>
</evidence>
<dbReference type="Proteomes" id="UP000193200">
    <property type="component" value="Unassembled WGS sequence"/>
</dbReference>
<dbReference type="InterPro" id="IPR036974">
    <property type="entry name" value="PUA_sf"/>
</dbReference>
<evidence type="ECO:0000256" key="2">
    <source>
        <dbReference type="ARBA" id="ARBA00005642"/>
    </source>
</evidence>
<dbReference type="InterPro" id="IPR014780">
    <property type="entry name" value="tRNA_psdUridine_synth_TruB"/>
</dbReference>
<dbReference type="InterPro" id="IPR020103">
    <property type="entry name" value="PsdUridine_synth_cat_dom_sf"/>
</dbReference>
<dbReference type="PANTHER" id="PTHR13767:SF2">
    <property type="entry name" value="PSEUDOURIDYLATE SYNTHASE TRUB1"/>
    <property type="match status" value="1"/>
</dbReference>
<feature type="domain" description="tRNA pseudouridylate synthase B C-terminal" evidence="8">
    <location>
        <begin position="181"/>
        <end position="224"/>
    </location>
</feature>
<dbReference type="GO" id="GO:1990481">
    <property type="term" value="P:mRNA pseudouridine synthesis"/>
    <property type="evidence" value="ECO:0007669"/>
    <property type="project" value="TreeGrafter"/>
</dbReference>
<feature type="domain" description="tRNA pseudouridine synthase II TruB subfamily 1 C-terminal" evidence="7">
    <location>
        <begin position="243"/>
        <end position="296"/>
    </location>
</feature>
<dbReference type="GO" id="GO:0031119">
    <property type="term" value="P:tRNA pseudouridine synthesis"/>
    <property type="evidence" value="ECO:0007669"/>
    <property type="project" value="UniProtKB-UniRule"/>
</dbReference>
<dbReference type="Pfam" id="PF09157">
    <property type="entry name" value="TruB-C_2"/>
    <property type="match status" value="1"/>
</dbReference>
<dbReference type="Gene3D" id="3.30.2350.10">
    <property type="entry name" value="Pseudouridine synthase"/>
    <property type="match status" value="1"/>
</dbReference>
<keyword evidence="10" id="KW-1185">Reference proteome</keyword>
<dbReference type="Pfam" id="PF16198">
    <property type="entry name" value="TruB_C_2"/>
    <property type="match status" value="1"/>
</dbReference>
<dbReference type="SUPFAM" id="SSF55120">
    <property type="entry name" value="Pseudouridine synthase"/>
    <property type="match status" value="1"/>
</dbReference>
<dbReference type="InterPro" id="IPR002501">
    <property type="entry name" value="PsdUridine_synth_N"/>
</dbReference>
<evidence type="ECO:0000256" key="5">
    <source>
        <dbReference type="HAMAP-Rule" id="MF_01080"/>
    </source>
</evidence>
<dbReference type="AlphaFoldDB" id="A0A1Y5RNS6"/>
<evidence type="ECO:0000256" key="3">
    <source>
        <dbReference type="ARBA" id="ARBA00022694"/>
    </source>
</evidence>
<comment type="catalytic activity">
    <reaction evidence="1 5">
        <text>uridine(55) in tRNA = pseudouridine(55) in tRNA</text>
        <dbReference type="Rhea" id="RHEA:42532"/>
        <dbReference type="Rhea" id="RHEA-COMP:10101"/>
        <dbReference type="Rhea" id="RHEA-COMP:10102"/>
        <dbReference type="ChEBI" id="CHEBI:65314"/>
        <dbReference type="ChEBI" id="CHEBI:65315"/>
        <dbReference type="EC" id="5.4.99.25"/>
    </reaction>
</comment>
<dbReference type="GO" id="GO:0003723">
    <property type="term" value="F:RNA binding"/>
    <property type="evidence" value="ECO:0007669"/>
    <property type="project" value="InterPro"/>
</dbReference>
<dbReference type="CDD" id="cd02573">
    <property type="entry name" value="PseudoU_synth_EcTruB"/>
    <property type="match status" value="1"/>
</dbReference>
<evidence type="ECO:0000259" key="6">
    <source>
        <dbReference type="Pfam" id="PF01509"/>
    </source>
</evidence>
<evidence type="ECO:0000313" key="9">
    <source>
        <dbReference type="EMBL" id="SLN19067.1"/>
    </source>
</evidence>
<proteinExistence type="inferred from homology"/>
<dbReference type="PANTHER" id="PTHR13767">
    <property type="entry name" value="TRNA-PSEUDOURIDINE SYNTHASE"/>
    <property type="match status" value="1"/>
</dbReference>
<gene>
    <name evidence="5 9" type="primary">truB</name>
    <name evidence="9" type="ORF">OCH7691_00424</name>
</gene>
<protein>
    <recommendedName>
        <fullName evidence="5">tRNA pseudouridine synthase B</fullName>
        <ecNumber evidence="5">5.4.99.25</ecNumber>
    </recommendedName>
    <alternativeName>
        <fullName evidence="5">tRNA pseudouridine(55) synthase</fullName>
        <shortName evidence="5">Psi55 synthase</shortName>
    </alternativeName>
    <alternativeName>
        <fullName evidence="5">tRNA pseudouridylate synthase</fullName>
    </alternativeName>
    <alternativeName>
        <fullName evidence="5">tRNA-uridine isomerase</fullName>
    </alternativeName>
</protein>
<dbReference type="HAMAP" id="MF_01080">
    <property type="entry name" value="TruB_bact"/>
    <property type="match status" value="1"/>
</dbReference>
<organism evidence="9 10">
    <name type="scientific">Oceanibacterium hippocampi</name>
    <dbReference type="NCBI Taxonomy" id="745714"/>
    <lineage>
        <taxon>Bacteria</taxon>
        <taxon>Pseudomonadati</taxon>
        <taxon>Pseudomonadota</taxon>
        <taxon>Alphaproteobacteria</taxon>
        <taxon>Sneathiellales</taxon>
        <taxon>Sneathiellaceae</taxon>
        <taxon>Oceanibacterium</taxon>
    </lineage>
</organism>
<comment type="similarity">
    <text evidence="2 5">Belongs to the pseudouridine synthase TruB family. Type 1 subfamily.</text>
</comment>
<dbReference type="InParanoid" id="A0A1Y5RNS6"/>
<dbReference type="EC" id="5.4.99.25" evidence="5"/>
<evidence type="ECO:0000256" key="4">
    <source>
        <dbReference type="ARBA" id="ARBA00023235"/>
    </source>
</evidence>
<name>A0A1Y5RNS6_9PROT</name>
<keyword evidence="3 5" id="KW-0819">tRNA processing</keyword>
<dbReference type="Gene3D" id="2.30.130.10">
    <property type="entry name" value="PUA domain"/>
    <property type="match status" value="1"/>
</dbReference>
<keyword evidence="4 5" id="KW-0413">Isomerase</keyword>
<dbReference type="RefSeq" id="WP_085881764.1">
    <property type="nucleotide sequence ID" value="NZ_FWFR01000001.1"/>
</dbReference>
<evidence type="ECO:0000259" key="8">
    <source>
        <dbReference type="Pfam" id="PF16198"/>
    </source>
</evidence>
<feature type="domain" description="Pseudouridine synthase II N-terminal" evidence="6">
    <location>
        <begin position="32"/>
        <end position="180"/>
    </location>
</feature>
<dbReference type="GO" id="GO:0160148">
    <property type="term" value="F:tRNA pseudouridine(55) synthase activity"/>
    <property type="evidence" value="ECO:0007669"/>
    <property type="project" value="UniProtKB-EC"/>
</dbReference>
<accession>A0A1Y5RNS6</accession>
<reference evidence="9 10" key="1">
    <citation type="submission" date="2017-03" db="EMBL/GenBank/DDBJ databases">
        <authorList>
            <person name="Afonso C.L."/>
            <person name="Miller P.J."/>
            <person name="Scott M.A."/>
            <person name="Spackman E."/>
            <person name="Goraichik I."/>
            <person name="Dimitrov K.M."/>
            <person name="Suarez D.L."/>
            <person name="Swayne D.E."/>
        </authorList>
    </citation>
    <scope>NUCLEOTIDE SEQUENCE [LARGE SCALE GENOMIC DNA]</scope>
    <source>
        <strain evidence="9 10">CECT 7691</strain>
    </source>
</reference>
<evidence type="ECO:0000256" key="1">
    <source>
        <dbReference type="ARBA" id="ARBA00000385"/>
    </source>
</evidence>
<dbReference type="FunCoup" id="A0A1Y5RNS6">
    <property type="interactions" value="542"/>
</dbReference>
<dbReference type="EMBL" id="FWFR01000001">
    <property type="protein sequence ID" value="SLN19067.1"/>
    <property type="molecule type" value="Genomic_DNA"/>
</dbReference>
<feature type="active site" description="Nucleophile" evidence="5">
    <location>
        <position position="47"/>
    </location>
</feature>
<dbReference type="NCBIfam" id="TIGR00431">
    <property type="entry name" value="TruB"/>
    <property type="match status" value="1"/>
</dbReference>
<dbReference type="OrthoDB" id="9802309at2"/>
<dbReference type="Pfam" id="PF01509">
    <property type="entry name" value="TruB_N"/>
    <property type="match status" value="1"/>
</dbReference>
<dbReference type="InterPro" id="IPR032819">
    <property type="entry name" value="TruB_C"/>
</dbReference>
<sequence>MARQRRGLPVHGWLIIDKPVGMTSTQVVGAVRRITGAAKAGHGGTLDPLASGILPIALGEATKTVSYVMDGAKRYRFTVRWGETTETDDAEGPVVEQSAVRPEAAEIEGALGAFIGDVEQLPPAYSALKVGGARAYDLARRGETPDLQPRSVRIDALRLVETPDADHASLEIDCGKGTYVRAVARDLARALGTCGHVTALRRLKVGGFSEDRAISLDKLATMWQFPAPNEHLLPILTALDDIPALAITEPQADRLRHGQPVTVPGAADGTVCVTTGGEPVALAEVDREKVRPLRVFNL</sequence>
<comment type="function">
    <text evidence="5">Responsible for synthesis of pseudouridine from uracil-55 in the psi GC loop of transfer RNAs.</text>
</comment>
<dbReference type="InterPro" id="IPR015240">
    <property type="entry name" value="tRNA_sdUridine_synth_fam1_C"/>
</dbReference>